<feature type="compositionally biased region" description="Polar residues" evidence="1">
    <location>
        <begin position="119"/>
        <end position="134"/>
    </location>
</feature>
<dbReference type="KEGG" id="uma:UMAG_06077"/>
<dbReference type="GeneID" id="23565788"/>
<protein>
    <submittedName>
        <fullName evidence="2">Uncharacterized protein</fullName>
    </submittedName>
</protein>
<gene>
    <name evidence="2" type="ORF">UMAG_06077</name>
</gene>
<evidence type="ECO:0000313" key="2">
    <source>
        <dbReference type="EMBL" id="KIS65987.1"/>
    </source>
</evidence>
<dbReference type="VEuPathDB" id="FungiDB:UMAG_06077"/>
<dbReference type="InParanoid" id="A0A0D1BV92"/>
<proteinExistence type="predicted"/>
<evidence type="ECO:0000313" key="3">
    <source>
        <dbReference type="Proteomes" id="UP000000561"/>
    </source>
</evidence>
<reference evidence="2 3" key="1">
    <citation type="journal article" date="2006" name="Nature">
        <title>Insights from the genome of the biotrophic fungal plant pathogen Ustilago maydis.</title>
        <authorList>
            <person name="Kamper J."/>
            <person name="Kahmann R."/>
            <person name="Bolker M."/>
            <person name="Ma L.J."/>
            <person name="Brefort T."/>
            <person name="Saville B.J."/>
            <person name="Banuett F."/>
            <person name="Kronstad J.W."/>
            <person name="Gold S.E."/>
            <person name="Muller O."/>
            <person name="Perlin M.H."/>
            <person name="Wosten H.A."/>
            <person name="de Vries R."/>
            <person name="Ruiz-Herrera J."/>
            <person name="Reynaga-Pena C.G."/>
            <person name="Snetselaar K."/>
            <person name="McCann M."/>
            <person name="Perez-Martin J."/>
            <person name="Feldbrugge M."/>
            <person name="Basse C.W."/>
            <person name="Steinberg G."/>
            <person name="Ibeas J.I."/>
            <person name="Holloman W."/>
            <person name="Guzman P."/>
            <person name="Farman M."/>
            <person name="Stajich J.E."/>
            <person name="Sentandreu R."/>
            <person name="Gonzalez-Prieto J.M."/>
            <person name="Kennell J.C."/>
            <person name="Molina L."/>
            <person name="Schirawski J."/>
            <person name="Mendoza-Mendoza A."/>
            <person name="Greilinger D."/>
            <person name="Munch K."/>
            <person name="Rossel N."/>
            <person name="Scherer M."/>
            <person name="Vranes M."/>
            <person name="Ladendorf O."/>
            <person name="Vincon V."/>
            <person name="Fuchs U."/>
            <person name="Sandrock B."/>
            <person name="Meng S."/>
            <person name="Ho E.C."/>
            <person name="Cahill M.J."/>
            <person name="Boyce K.J."/>
            <person name="Klose J."/>
            <person name="Klosterman S.J."/>
            <person name="Deelstra H.J."/>
            <person name="Ortiz-Castellanos L."/>
            <person name="Li W."/>
            <person name="Sanchez-Alonso P."/>
            <person name="Schreier P.H."/>
            <person name="Hauser-Hahn I."/>
            <person name="Vaupel M."/>
            <person name="Koopmann E."/>
            <person name="Friedrich G."/>
            <person name="Voss H."/>
            <person name="Schluter T."/>
            <person name="Margolis J."/>
            <person name="Platt D."/>
            <person name="Swimmer C."/>
            <person name="Gnirke A."/>
            <person name="Chen F."/>
            <person name="Vysotskaia V."/>
            <person name="Mannhaupt G."/>
            <person name="Guldener U."/>
            <person name="Munsterkotter M."/>
            <person name="Haase D."/>
            <person name="Oesterheld M."/>
            <person name="Mewes H.W."/>
            <person name="Mauceli E.W."/>
            <person name="DeCaprio D."/>
            <person name="Wade C.M."/>
            <person name="Butler J."/>
            <person name="Young S."/>
            <person name="Jaffe D.B."/>
            <person name="Calvo S."/>
            <person name="Nusbaum C."/>
            <person name="Galagan J."/>
            <person name="Birren B.W."/>
        </authorList>
    </citation>
    <scope>NUCLEOTIDE SEQUENCE [LARGE SCALE GENOMIC DNA]</scope>
    <source>
        <strain evidence="3">DSM 14603 / FGSC 9021 / UM521</strain>
    </source>
</reference>
<dbReference type="RefSeq" id="XP_011392437.1">
    <property type="nucleotide sequence ID" value="XM_011394135.1"/>
</dbReference>
<organism evidence="2 3">
    <name type="scientific">Mycosarcoma maydis</name>
    <name type="common">Corn smut fungus</name>
    <name type="synonym">Ustilago maydis</name>
    <dbReference type="NCBI Taxonomy" id="5270"/>
    <lineage>
        <taxon>Eukaryota</taxon>
        <taxon>Fungi</taxon>
        <taxon>Dikarya</taxon>
        <taxon>Basidiomycota</taxon>
        <taxon>Ustilaginomycotina</taxon>
        <taxon>Ustilaginomycetes</taxon>
        <taxon>Ustilaginales</taxon>
        <taxon>Ustilaginaceae</taxon>
        <taxon>Mycosarcoma</taxon>
    </lineage>
</organism>
<evidence type="ECO:0000256" key="1">
    <source>
        <dbReference type="SAM" id="MobiDB-lite"/>
    </source>
</evidence>
<keyword evidence="3" id="KW-1185">Reference proteome</keyword>
<sequence>MTEAIVKDSGNRDSVKAYILVAGGGSRLATTGKVQGTFKSSWTPFGSALIAFSASLLMLRIGPWCQLMEHVQIPAEPVETPTFPPWERQSVPVQLQKSTRARKTAVAPETPKMFRIKIQRQSPLSQSERSSNSPAPRPISEFESETQRHMTRRISVRRCEFQEAMLAADGPRQRALLSHHKEEQLQSLLVL</sequence>
<feature type="region of interest" description="Disordered" evidence="1">
    <location>
        <begin position="117"/>
        <end position="149"/>
    </location>
</feature>
<dbReference type="EMBL" id="CM003160">
    <property type="protein sequence ID" value="KIS65987.1"/>
    <property type="molecule type" value="Genomic_DNA"/>
</dbReference>
<name>A0A0D1BV92_MYCMD</name>
<dbReference type="Proteomes" id="UP000000561">
    <property type="component" value="Chromosome 21"/>
</dbReference>
<dbReference type="AlphaFoldDB" id="A0A0D1BV92"/>
<accession>A0A0D1BV92</accession>